<dbReference type="EMBL" id="JAHRHJ020000009">
    <property type="protein sequence ID" value="KAH9302130.1"/>
    <property type="molecule type" value="Genomic_DNA"/>
</dbReference>
<gene>
    <name evidence="1" type="ORF">KI387_013713</name>
</gene>
<accession>A0AA38CKG1</accession>
<evidence type="ECO:0000313" key="1">
    <source>
        <dbReference type="EMBL" id="KAH9302130.1"/>
    </source>
</evidence>
<feature type="non-terminal residue" evidence="1">
    <location>
        <position position="62"/>
    </location>
</feature>
<dbReference type="Proteomes" id="UP000824469">
    <property type="component" value="Unassembled WGS sequence"/>
</dbReference>
<protein>
    <submittedName>
        <fullName evidence="1">Uncharacterized protein</fullName>
    </submittedName>
</protein>
<comment type="caution">
    <text evidence="1">The sequence shown here is derived from an EMBL/GenBank/DDBJ whole genome shotgun (WGS) entry which is preliminary data.</text>
</comment>
<dbReference type="AlphaFoldDB" id="A0AA38CKG1"/>
<name>A0AA38CKG1_TAXCH</name>
<sequence length="62" mass="7058">MLILMCKREEERTHLNTRCSWDSVAEVNEEYGSRDDYEESLKKDGSRVSGWIGALGEGLGHL</sequence>
<keyword evidence="2" id="KW-1185">Reference proteome</keyword>
<organism evidence="1 2">
    <name type="scientific">Taxus chinensis</name>
    <name type="common">Chinese yew</name>
    <name type="synonym">Taxus wallichiana var. chinensis</name>
    <dbReference type="NCBI Taxonomy" id="29808"/>
    <lineage>
        <taxon>Eukaryota</taxon>
        <taxon>Viridiplantae</taxon>
        <taxon>Streptophyta</taxon>
        <taxon>Embryophyta</taxon>
        <taxon>Tracheophyta</taxon>
        <taxon>Spermatophyta</taxon>
        <taxon>Pinopsida</taxon>
        <taxon>Pinidae</taxon>
        <taxon>Conifers II</taxon>
        <taxon>Cupressales</taxon>
        <taxon>Taxaceae</taxon>
        <taxon>Taxus</taxon>
    </lineage>
</organism>
<proteinExistence type="predicted"/>
<reference evidence="1 2" key="1">
    <citation type="journal article" date="2021" name="Nat. Plants">
        <title>The Taxus genome provides insights into paclitaxel biosynthesis.</title>
        <authorList>
            <person name="Xiong X."/>
            <person name="Gou J."/>
            <person name="Liao Q."/>
            <person name="Li Y."/>
            <person name="Zhou Q."/>
            <person name="Bi G."/>
            <person name="Li C."/>
            <person name="Du R."/>
            <person name="Wang X."/>
            <person name="Sun T."/>
            <person name="Guo L."/>
            <person name="Liang H."/>
            <person name="Lu P."/>
            <person name="Wu Y."/>
            <person name="Zhang Z."/>
            <person name="Ro D.K."/>
            <person name="Shang Y."/>
            <person name="Huang S."/>
            <person name="Yan J."/>
        </authorList>
    </citation>
    <scope>NUCLEOTIDE SEQUENCE [LARGE SCALE GENOMIC DNA]</scope>
    <source>
        <strain evidence="1">Ta-2019</strain>
    </source>
</reference>
<evidence type="ECO:0000313" key="2">
    <source>
        <dbReference type="Proteomes" id="UP000824469"/>
    </source>
</evidence>